<dbReference type="PANTHER" id="PTHR33164:SF57">
    <property type="entry name" value="MARR-FAMILY TRANSCRIPTIONAL REGULATOR"/>
    <property type="match status" value="1"/>
</dbReference>
<dbReference type="SUPFAM" id="SSF46785">
    <property type="entry name" value="Winged helix' DNA-binding domain"/>
    <property type="match status" value="1"/>
</dbReference>
<protein>
    <submittedName>
        <fullName evidence="2">DNA-binding MarR family transcriptional regulator</fullName>
    </submittedName>
</protein>
<keyword evidence="3" id="KW-1185">Reference proteome</keyword>
<evidence type="ECO:0000259" key="1">
    <source>
        <dbReference type="PROSITE" id="PS50995"/>
    </source>
</evidence>
<dbReference type="GO" id="GO:0003700">
    <property type="term" value="F:DNA-binding transcription factor activity"/>
    <property type="evidence" value="ECO:0007669"/>
    <property type="project" value="InterPro"/>
</dbReference>
<sequence>MAAQEQYEELARQLSAVAAVRRGLARVLPQDCSPATATLLALLKQHGEMRMSRLGELLDIDASVTSRHVACAAERGWLERRPDVLDKRSRLIGLTPSGEELLHEVSVRYTETLAARLGDWSDDDVGRLVGLLKRFRESVGDCRPRVAALPHA</sequence>
<comment type="caution">
    <text evidence="2">The sequence shown here is derived from an EMBL/GenBank/DDBJ whole genome shotgun (WGS) entry which is preliminary data.</text>
</comment>
<dbReference type="InterPro" id="IPR000835">
    <property type="entry name" value="HTH_MarR-typ"/>
</dbReference>
<accession>A0A7W7LQL7</accession>
<dbReference type="InterPro" id="IPR036390">
    <property type="entry name" value="WH_DNA-bd_sf"/>
</dbReference>
<feature type="domain" description="HTH marR-type" evidence="1">
    <location>
        <begin position="7"/>
        <end position="137"/>
    </location>
</feature>
<organism evidence="2 3">
    <name type="scientific">Streptomyces olivoverticillatus</name>
    <dbReference type="NCBI Taxonomy" id="66427"/>
    <lineage>
        <taxon>Bacteria</taxon>
        <taxon>Bacillati</taxon>
        <taxon>Actinomycetota</taxon>
        <taxon>Actinomycetes</taxon>
        <taxon>Kitasatosporales</taxon>
        <taxon>Streptomycetaceae</taxon>
        <taxon>Streptomyces</taxon>
    </lineage>
</organism>
<evidence type="ECO:0000313" key="2">
    <source>
        <dbReference type="EMBL" id="MBB4894187.1"/>
    </source>
</evidence>
<dbReference type="Pfam" id="PF12802">
    <property type="entry name" value="MarR_2"/>
    <property type="match status" value="1"/>
</dbReference>
<dbReference type="EMBL" id="JACHJH010000004">
    <property type="protein sequence ID" value="MBB4894187.1"/>
    <property type="molecule type" value="Genomic_DNA"/>
</dbReference>
<keyword evidence="2" id="KW-0238">DNA-binding</keyword>
<dbReference type="PROSITE" id="PS50995">
    <property type="entry name" value="HTH_MARR_2"/>
    <property type="match status" value="1"/>
</dbReference>
<dbReference type="InterPro" id="IPR036388">
    <property type="entry name" value="WH-like_DNA-bd_sf"/>
</dbReference>
<dbReference type="AlphaFoldDB" id="A0A7W7LQL7"/>
<dbReference type="Proteomes" id="UP000556084">
    <property type="component" value="Unassembled WGS sequence"/>
</dbReference>
<reference evidence="2 3" key="1">
    <citation type="submission" date="2020-08" db="EMBL/GenBank/DDBJ databases">
        <title>Genomic Encyclopedia of Type Strains, Phase III (KMG-III): the genomes of soil and plant-associated and newly described type strains.</title>
        <authorList>
            <person name="Whitman W."/>
        </authorList>
    </citation>
    <scope>NUCLEOTIDE SEQUENCE [LARGE SCALE GENOMIC DNA]</scope>
    <source>
        <strain evidence="2 3">CECT 3266</strain>
    </source>
</reference>
<dbReference type="RefSeq" id="WP_184350011.1">
    <property type="nucleotide sequence ID" value="NZ_JACHJH010000004.1"/>
</dbReference>
<dbReference type="SMART" id="SM00347">
    <property type="entry name" value="HTH_MARR"/>
    <property type="match status" value="1"/>
</dbReference>
<evidence type="ECO:0000313" key="3">
    <source>
        <dbReference type="Proteomes" id="UP000556084"/>
    </source>
</evidence>
<proteinExistence type="predicted"/>
<dbReference type="GO" id="GO:0003677">
    <property type="term" value="F:DNA binding"/>
    <property type="evidence" value="ECO:0007669"/>
    <property type="project" value="UniProtKB-KW"/>
</dbReference>
<name>A0A7W7LQL7_9ACTN</name>
<dbReference type="GO" id="GO:0006950">
    <property type="term" value="P:response to stress"/>
    <property type="evidence" value="ECO:0007669"/>
    <property type="project" value="TreeGrafter"/>
</dbReference>
<dbReference type="Gene3D" id="1.10.10.10">
    <property type="entry name" value="Winged helix-like DNA-binding domain superfamily/Winged helix DNA-binding domain"/>
    <property type="match status" value="1"/>
</dbReference>
<gene>
    <name evidence="2" type="ORF">FHS39_003221</name>
</gene>
<dbReference type="PANTHER" id="PTHR33164">
    <property type="entry name" value="TRANSCRIPTIONAL REGULATOR, MARR FAMILY"/>
    <property type="match status" value="1"/>
</dbReference>
<dbReference type="InterPro" id="IPR039422">
    <property type="entry name" value="MarR/SlyA-like"/>
</dbReference>